<gene>
    <name evidence="1" type="ORF">QO010_003551</name>
</gene>
<sequence>MRATIPCLAALLLLTACEKPAPGGVDIDALNNAVASAVGDPATCVILAEKDTGKVVYRLGEPRICRREFTDCRTPPTVISADVLIALAAKGDERAESCDIQGGASRVGWASGPVTAGEGAKHGPLVYAVNMEGVNALPGREIKARLEPALAKAGL</sequence>
<reference evidence="1 2" key="1">
    <citation type="submission" date="2023-07" db="EMBL/GenBank/DDBJ databases">
        <title>Genomic Encyclopedia of Type Strains, Phase IV (KMG-IV): sequencing the most valuable type-strain genomes for metagenomic binning, comparative biology and taxonomic classification.</title>
        <authorList>
            <person name="Goeker M."/>
        </authorList>
    </citation>
    <scope>NUCLEOTIDE SEQUENCE [LARGE SCALE GENOMIC DNA]</scope>
    <source>
        <strain evidence="1 2">DSM 18695</strain>
    </source>
</reference>
<evidence type="ECO:0000313" key="1">
    <source>
        <dbReference type="EMBL" id="MDQ0465759.1"/>
    </source>
</evidence>
<evidence type="ECO:0000313" key="2">
    <source>
        <dbReference type="Proteomes" id="UP001228905"/>
    </source>
</evidence>
<name>A0ABU0IUS0_9CAUL</name>
<dbReference type="RefSeq" id="WP_307351357.1">
    <property type="nucleotide sequence ID" value="NZ_JAUSVS010000008.1"/>
</dbReference>
<accession>A0ABU0IUS0</accession>
<keyword evidence="2" id="KW-1185">Reference proteome</keyword>
<comment type="caution">
    <text evidence="1">The sequence shown here is derived from an EMBL/GenBank/DDBJ whole genome shotgun (WGS) entry which is preliminary data.</text>
</comment>
<dbReference type="Proteomes" id="UP001228905">
    <property type="component" value="Unassembled WGS sequence"/>
</dbReference>
<dbReference type="EMBL" id="JAUSVS010000008">
    <property type="protein sequence ID" value="MDQ0465759.1"/>
    <property type="molecule type" value="Genomic_DNA"/>
</dbReference>
<organism evidence="1 2">
    <name type="scientific">Caulobacter ginsengisoli</name>
    <dbReference type="NCBI Taxonomy" id="400775"/>
    <lineage>
        <taxon>Bacteria</taxon>
        <taxon>Pseudomonadati</taxon>
        <taxon>Pseudomonadota</taxon>
        <taxon>Alphaproteobacteria</taxon>
        <taxon>Caulobacterales</taxon>
        <taxon>Caulobacteraceae</taxon>
        <taxon>Caulobacter</taxon>
    </lineage>
</organism>
<evidence type="ECO:0008006" key="3">
    <source>
        <dbReference type="Google" id="ProtNLM"/>
    </source>
</evidence>
<protein>
    <recommendedName>
        <fullName evidence="3">Lipoprotein</fullName>
    </recommendedName>
</protein>
<proteinExistence type="predicted"/>
<dbReference type="PROSITE" id="PS51257">
    <property type="entry name" value="PROKAR_LIPOPROTEIN"/>
    <property type="match status" value="1"/>
</dbReference>